<evidence type="ECO:0000313" key="22">
    <source>
        <dbReference type="Proteomes" id="UP000580856"/>
    </source>
</evidence>
<dbReference type="InterPro" id="IPR015867">
    <property type="entry name" value="N-reg_PII/ATP_PRibTrfase_C"/>
</dbReference>
<evidence type="ECO:0000259" key="19">
    <source>
        <dbReference type="Pfam" id="PF01634"/>
    </source>
</evidence>
<dbReference type="InterPro" id="IPR020621">
    <property type="entry name" value="ATP-PRT_HisG_long"/>
</dbReference>
<dbReference type="GO" id="GO:0005524">
    <property type="term" value="F:ATP binding"/>
    <property type="evidence" value="ECO:0007669"/>
    <property type="project" value="UniProtKB-KW"/>
</dbReference>
<comment type="function">
    <text evidence="17 18">Catalyzes the condensation of ATP and 5-phosphoribose 1-diphosphate to form N'-(5'-phosphoribosyl)-ATP (PR-ATP). Has a crucial role in the pathway because the rate of histidine biosynthesis seems to be controlled primarily by regulation of HisG enzymatic activity.</text>
</comment>
<dbReference type="GO" id="GO:0000287">
    <property type="term" value="F:magnesium ion binding"/>
    <property type="evidence" value="ECO:0007669"/>
    <property type="project" value="UniProtKB-UniRule"/>
</dbReference>
<dbReference type="SUPFAM" id="SSF53850">
    <property type="entry name" value="Periplasmic binding protein-like II"/>
    <property type="match status" value="1"/>
</dbReference>
<evidence type="ECO:0000256" key="14">
    <source>
        <dbReference type="ARBA" id="ARBA00022840"/>
    </source>
</evidence>
<dbReference type="InterPro" id="IPR018198">
    <property type="entry name" value="ATP_PRibTrfase_CS"/>
</dbReference>
<dbReference type="PANTHER" id="PTHR21403">
    <property type="entry name" value="ATP PHOSPHORIBOSYLTRANSFERASE ATP-PRTASE"/>
    <property type="match status" value="1"/>
</dbReference>
<keyword evidence="14 18" id="KW-0067">ATP-binding</keyword>
<evidence type="ECO:0000256" key="13">
    <source>
        <dbReference type="ARBA" id="ARBA00022741"/>
    </source>
</evidence>
<keyword evidence="11 18" id="KW-0808">Transferase</keyword>
<keyword evidence="9 18" id="KW-0028">Amino-acid biosynthesis</keyword>
<comment type="activity regulation">
    <text evidence="18">Feedback inhibited by histidine.</text>
</comment>
<comment type="similarity">
    <text evidence="5 18">Belongs to the ATP phosphoribosyltransferase family. Long subfamily.</text>
</comment>
<organism evidence="21 22">
    <name type="scientific">Desulfobaculum xiamenense</name>
    <dbReference type="NCBI Taxonomy" id="995050"/>
    <lineage>
        <taxon>Bacteria</taxon>
        <taxon>Pseudomonadati</taxon>
        <taxon>Thermodesulfobacteriota</taxon>
        <taxon>Desulfovibrionia</taxon>
        <taxon>Desulfovibrionales</taxon>
        <taxon>Desulfovibrionaceae</taxon>
        <taxon>Desulfobaculum</taxon>
    </lineage>
</organism>
<evidence type="ECO:0000259" key="20">
    <source>
        <dbReference type="Pfam" id="PF08029"/>
    </source>
</evidence>
<dbReference type="NCBIfam" id="TIGR00070">
    <property type="entry name" value="hisG"/>
    <property type="match status" value="1"/>
</dbReference>
<evidence type="ECO:0000256" key="15">
    <source>
        <dbReference type="ARBA" id="ARBA00022842"/>
    </source>
</evidence>
<evidence type="ECO:0000313" key="21">
    <source>
        <dbReference type="EMBL" id="NJB68101.1"/>
    </source>
</evidence>
<comment type="caution">
    <text evidence="21">The sequence shown here is derived from an EMBL/GenBank/DDBJ whole genome shotgun (WGS) entry which is preliminary data.</text>
</comment>
<evidence type="ECO:0000256" key="4">
    <source>
        <dbReference type="ARBA" id="ARBA00004667"/>
    </source>
</evidence>
<dbReference type="UniPathway" id="UPA00031">
    <property type="reaction ID" value="UER00006"/>
</dbReference>
<feature type="domain" description="Histidine biosynthesis HisG C-terminal" evidence="20">
    <location>
        <begin position="227"/>
        <end position="299"/>
    </location>
</feature>
<dbReference type="Pfam" id="PF01634">
    <property type="entry name" value="HisG"/>
    <property type="match status" value="1"/>
</dbReference>
<dbReference type="FunFam" id="3.30.70.120:FF:000002">
    <property type="entry name" value="ATP phosphoribosyltransferase"/>
    <property type="match status" value="1"/>
</dbReference>
<dbReference type="CDD" id="cd13593">
    <property type="entry name" value="PBP2_HisGL3"/>
    <property type="match status" value="1"/>
</dbReference>
<dbReference type="InterPro" id="IPR013115">
    <property type="entry name" value="HisG_C"/>
</dbReference>
<evidence type="ECO:0000256" key="5">
    <source>
        <dbReference type="ARBA" id="ARBA00007955"/>
    </source>
</evidence>
<gene>
    <name evidence="18" type="primary">hisG</name>
    <name evidence="21" type="ORF">GGQ74_001774</name>
</gene>
<dbReference type="AlphaFoldDB" id="A0A846QIV9"/>
<dbReference type="NCBIfam" id="TIGR03455">
    <property type="entry name" value="HisG_C-term"/>
    <property type="match status" value="1"/>
</dbReference>
<dbReference type="Gene3D" id="3.30.70.120">
    <property type="match status" value="1"/>
</dbReference>
<dbReference type="InterPro" id="IPR013820">
    <property type="entry name" value="ATP_PRibTrfase_cat"/>
</dbReference>
<evidence type="ECO:0000256" key="9">
    <source>
        <dbReference type="ARBA" id="ARBA00022605"/>
    </source>
</evidence>
<evidence type="ECO:0000256" key="8">
    <source>
        <dbReference type="ARBA" id="ARBA00022490"/>
    </source>
</evidence>
<evidence type="ECO:0000256" key="2">
    <source>
        <dbReference type="ARBA" id="ARBA00001946"/>
    </source>
</evidence>
<name>A0A846QIV9_9BACT</name>
<evidence type="ECO:0000256" key="17">
    <source>
        <dbReference type="ARBA" id="ARBA00024861"/>
    </source>
</evidence>
<comment type="subcellular location">
    <subcellularLocation>
        <location evidence="3 18">Cytoplasm</location>
    </subcellularLocation>
</comment>
<keyword evidence="10 18" id="KW-0328">Glycosyltransferase</keyword>
<keyword evidence="12 18" id="KW-0479">Metal-binding</keyword>
<proteinExistence type="inferred from homology"/>
<reference evidence="21 22" key="1">
    <citation type="submission" date="2020-03" db="EMBL/GenBank/DDBJ databases">
        <title>Genomic Encyclopedia of Type Strains, Phase IV (KMG-IV): sequencing the most valuable type-strain genomes for metagenomic binning, comparative biology and taxonomic classification.</title>
        <authorList>
            <person name="Goeker M."/>
        </authorList>
    </citation>
    <scope>NUCLEOTIDE SEQUENCE [LARGE SCALE GENOMIC DNA]</scope>
    <source>
        <strain evidence="21 22">DSM 24233</strain>
    </source>
</reference>
<keyword evidence="22" id="KW-1185">Reference proteome</keyword>
<feature type="domain" description="ATP phosphoribosyltransferase catalytic" evidence="19">
    <location>
        <begin position="59"/>
        <end position="221"/>
    </location>
</feature>
<sequence>MAATNGNGNGNILKFGIPKGSLQDATISLLAKAGWKLRQHHRNYFPDVNDHDLKCNLCRVQEIPRYVVDGTLDLGLTGKDWLHETGCDKDVVVISDLIYSKVSNRPARWVLAVAGDSPYRRPEDLAGKKVATELMNFTREYFENAGIPVQVEYSWGATEAKVVEGLADAIVEVTETGTTIKAHGLRIIAELMQSNTQLIANRKALEDPFKREKIRQIDMLLKGALDAESMVGLKMNVPEDRIPAILDELPAITAPTVANLWNKSWVSVEIIVSQSVVRDLIPKLVDLGAKGIIEYPLNKII</sequence>
<dbReference type="InterPro" id="IPR011322">
    <property type="entry name" value="N-reg_PII-like_a/b"/>
</dbReference>
<evidence type="ECO:0000256" key="7">
    <source>
        <dbReference type="ARBA" id="ARBA00020998"/>
    </source>
</evidence>
<evidence type="ECO:0000256" key="1">
    <source>
        <dbReference type="ARBA" id="ARBA00000915"/>
    </source>
</evidence>
<protein>
    <recommendedName>
        <fullName evidence="7 18">ATP phosphoribosyltransferase</fullName>
        <shortName evidence="18">ATP-PRT</shortName>
        <shortName evidence="18">ATP-PRTase</shortName>
        <ecNumber evidence="6 18">2.4.2.17</ecNumber>
    </recommendedName>
</protein>
<evidence type="ECO:0000256" key="16">
    <source>
        <dbReference type="ARBA" id="ARBA00023102"/>
    </source>
</evidence>
<dbReference type="InterPro" id="IPR001348">
    <property type="entry name" value="ATP_PRibTrfase_HisG"/>
</dbReference>
<dbReference type="GO" id="GO:0005737">
    <property type="term" value="C:cytoplasm"/>
    <property type="evidence" value="ECO:0007669"/>
    <property type="project" value="UniProtKB-SubCell"/>
</dbReference>
<evidence type="ECO:0000256" key="18">
    <source>
        <dbReference type="HAMAP-Rule" id="MF_00079"/>
    </source>
</evidence>
<evidence type="ECO:0000256" key="3">
    <source>
        <dbReference type="ARBA" id="ARBA00004496"/>
    </source>
</evidence>
<dbReference type="GO" id="GO:0000105">
    <property type="term" value="P:L-histidine biosynthetic process"/>
    <property type="evidence" value="ECO:0007669"/>
    <property type="project" value="UniProtKB-UniRule"/>
</dbReference>
<dbReference type="SUPFAM" id="SSF54913">
    <property type="entry name" value="GlnB-like"/>
    <property type="match status" value="1"/>
</dbReference>
<comment type="cofactor">
    <cofactor evidence="2 18">
        <name>Mg(2+)</name>
        <dbReference type="ChEBI" id="CHEBI:18420"/>
    </cofactor>
</comment>
<dbReference type="RefSeq" id="WP_167941196.1">
    <property type="nucleotide sequence ID" value="NZ_JAATJA010000002.1"/>
</dbReference>
<dbReference type="HAMAP" id="MF_00079">
    <property type="entry name" value="HisG_Long"/>
    <property type="match status" value="1"/>
</dbReference>
<comment type="catalytic activity">
    <reaction evidence="1 18">
        <text>1-(5-phospho-beta-D-ribosyl)-ATP + diphosphate = 5-phospho-alpha-D-ribose 1-diphosphate + ATP</text>
        <dbReference type="Rhea" id="RHEA:18473"/>
        <dbReference type="ChEBI" id="CHEBI:30616"/>
        <dbReference type="ChEBI" id="CHEBI:33019"/>
        <dbReference type="ChEBI" id="CHEBI:58017"/>
        <dbReference type="ChEBI" id="CHEBI:73183"/>
        <dbReference type="EC" id="2.4.2.17"/>
    </reaction>
</comment>
<dbReference type="FunFam" id="3.40.190.10:FF:000258">
    <property type="entry name" value="ATP phosphoribosyltransferase"/>
    <property type="match status" value="1"/>
</dbReference>
<dbReference type="Proteomes" id="UP000580856">
    <property type="component" value="Unassembled WGS sequence"/>
</dbReference>
<dbReference type="EMBL" id="JAATJA010000002">
    <property type="protein sequence ID" value="NJB68101.1"/>
    <property type="molecule type" value="Genomic_DNA"/>
</dbReference>
<accession>A0A846QIV9</accession>
<dbReference type="GO" id="GO:0003879">
    <property type="term" value="F:ATP phosphoribosyltransferase activity"/>
    <property type="evidence" value="ECO:0007669"/>
    <property type="project" value="UniProtKB-UniRule"/>
</dbReference>
<evidence type="ECO:0000256" key="6">
    <source>
        <dbReference type="ARBA" id="ARBA00011946"/>
    </source>
</evidence>
<comment type="pathway">
    <text evidence="4 18">Amino-acid biosynthesis; L-histidine biosynthesis; L-histidine from 5-phospho-alpha-D-ribose 1-diphosphate: step 1/9.</text>
</comment>
<keyword evidence="15 18" id="KW-0460">Magnesium</keyword>
<dbReference type="EC" id="2.4.2.17" evidence="6 18"/>
<keyword evidence="13 18" id="KW-0547">Nucleotide-binding</keyword>
<dbReference type="PANTHER" id="PTHR21403:SF10">
    <property type="entry name" value="ATP PHOSPHORIBOSYLTRANSFERASE"/>
    <property type="match status" value="1"/>
</dbReference>
<dbReference type="PROSITE" id="PS01316">
    <property type="entry name" value="ATP_P_PHORIBOSYLTR"/>
    <property type="match status" value="1"/>
</dbReference>
<evidence type="ECO:0000256" key="11">
    <source>
        <dbReference type="ARBA" id="ARBA00022679"/>
    </source>
</evidence>
<keyword evidence="8 18" id="KW-0963">Cytoplasm</keyword>
<keyword evidence="16 18" id="KW-0368">Histidine biosynthesis</keyword>
<evidence type="ECO:0000256" key="10">
    <source>
        <dbReference type="ARBA" id="ARBA00022676"/>
    </source>
</evidence>
<dbReference type="Gene3D" id="3.40.190.10">
    <property type="entry name" value="Periplasmic binding protein-like II"/>
    <property type="match status" value="2"/>
</dbReference>
<evidence type="ECO:0000256" key="12">
    <source>
        <dbReference type="ARBA" id="ARBA00022723"/>
    </source>
</evidence>
<dbReference type="Pfam" id="PF08029">
    <property type="entry name" value="HisG_C"/>
    <property type="match status" value="1"/>
</dbReference>